<dbReference type="InterPro" id="IPR048289">
    <property type="entry name" value="RRM2_NsCP33-like"/>
</dbReference>
<dbReference type="AlphaFoldDB" id="A0AAD3SB73"/>
<dbReference type="InterPro" id="IPR052462">
    <property type="entry name" value="SLIRP/GR-RBP-like"/>
</dbReference>
<sequence>MRMSTAIMWIQIVGGRVMSDKMKHLNGVHLPGTFLSSMWPLTRNSCNKVFVGGLSYDTNETIIRDTFMQHGEIIEVRVICDHVSGKSKGYGFVKFASETAATSALEGMNGQELDGRKIHVYYAFVEAGECSIPFGFLENSVGDVYCSTTG</sequence>
<evidence type="ECO:0000256" key="2">
    <source>
        <dbReference type="PROSITE-ProRule" id="PRU00176"/>
    </source>
</evidence>
<dbReference type="Pfam" id="PF00076">
    <property type="entry name" value="RRM_1"/>
    <property type="match status" value="1"/>
</dbReference>
<feature type="domain" description="RRM" evidence="3">
    <location>
        <begin position="47"/>
        <end position="125"/>
    </location>
</feature>
<protein>
    <recommendedName>
        <fullName evidence="3">RRM domain-containing protein</fullName>
    </recommendedName>
</protein>
<evidence type="ECO:0000313" key="4">
    <source>
        <dbReference type="EMBL" id="GMH07434.1"/>
    </source>
</evidence>
<dbReference type="PROSITE" id="PS50102">
    <property type="entry name" value="RRM"/>
    <property type="match status" value="1"/>
</dbReference>
<dbReference type="EMBL" id="BSYO01000007">
    <property type="protein sequence ID" value="GMH07434.1"/>
    <property type="molecule type" value="Genomic_DNA"/>
</dbReference>
<dbReference type="InterPro" id="IPR000504">
    <property type="entry name" value="RRM_dom"/>
</dbReference>
<dbReference type="PANTHER" id="PTHR48027">
    <property type="entry name" value="HETEROGENEOUS NUCLEAR RIBONUCLEOPROTEIN 87F-RELATED"/>
    <property type="match status" value="1"/>
</dbReference>
<organism evidence="4 5">
    <name type="scientific">Nepenthes gracilis</name>
    <name type="common">Slender pitcher plant</name>
    <dbReference type="NCBI Taxonomy" id="150966"/>
    <lineage>
        <taxon>Eukaryota</taxon>
        <taxon>Viridiplantae</taxon>
        <taxon>Streptophyta</taxon>
        <taxon>Embryophyta</taxon>
        <taxon>Tracheophyta</taxon>
        <taxon>Spermatophyta</taxon>
        <taxon>Magnoliopsida</taxon>
        <taxon>eudicotyledons</taxon>
        <taxon>Gunneridae</taxon>
        <taxon>Pentapetalae</taxon>
        <taxon>Caryophyllales</taxon>
        <taxon>Nepenthaceae</taxon>
        <taxon>Nepenthes</taxon>
    </lineage>
</organism>
<proteinExistence type="predicted"/>
<comment type="caution">
    <text evidence="4">The sequence shown here is derived from an EMBL/GenBank/DDBJ whole genome shotgun (WGS) entry which is preliminary data.</text>
</comment>
<evidence type="ECO:0000313" key="5">
    <source>
        <dbReference type="Proteomes" id="UP001279734"/>
    </source>
</evidence>
<keyword evidence="5" id="KW-1185">Reference proteome</keyword>
<dbReference type="InterPro" id="IPR012677">
    <property type="entry name" value="Nucleotide-bd_a/b_plait_sf"/>
</dbReference>
<dbReference type="SUPFAM" id="SSF54928">
    <property type="entry name" value="RNA-binding domain, RBD"/>
    <property type="match status" value="1"/>
</dbReference>
<dbReference type="GO" id="GO:0003723">
    <property type="term" value="F:RNA binding"/>
    <property type="evidence" value="ECO:0007669"/>
    <property type="project" value="UniProtKB-UniRule"/>
</dbReference>
<dbReference type="InterPro" id="IPR035979">
    <property type="entry name" value="RBD_domain_sf"/>
</dbReference>
<keyword evidence="1 2" id="KW-0694">RNA-binding</keyword>
<name>A0AAD3SB73_NEPGR</name>
<dbReference type="Proteomes" id="UP001279734">
    <property type="component" value="Unassembled WGS sequence"/>
</dbReference>
<evidence type="ECO:0000256" key="1">
    <source>
        <dbReference type="ARBA" id="ARBA00022884"/>
    </source>
</evidence>
<dbReference type="Gene3D" id="3.30.70.330">
    <property type="match status" value="1"/>
</dbReference>
<dbReference type="SMART" id="SM00360">
    <property type="entry name" value="RRM"/>
    <property type="match status" value="1"/>
</dbReference>
<dbReference type="CDD" id="cd21608">
    <property type="entry name" value="RRM2_NsCP33_like"/>
    <property type="match status" value="1"/>
</dbReference>
<reference evidence="4" key="1">
    <citation type="submission" date="2023-05" db="EMBL/GenBank/DDBJ databases">
        <title>Nepenthes gracilis genome sequencing.</title>
        <authorList>
            <person name="Fukushima K."/>
        </authorList>
    </citation>
    <scope>NUCLEOTIDE SEQUENCE</scope>
    <source>
        <strain evidence="4">SING2019-196</strain>
    </source>
</reference>
<gene>
    <name evidence="4" type="ORF">Nepgr_009274</name>
</gene>
<evidence type="ECO:0000259" key="3">
    <source>
        <dbReference type="PROSITE" id="PS50102"/>
    </source>
</evidence>
<accession>A0AAD3SB73</accession>